<keyword evidence="9" id="KW-0963">Cytoplasm</keyword>
<feature type="binding site" evidence="9">
    <location>
        <position position="70"/>
    </location>
    <ligand>
        <name>ATP</name>
        <dbReference type="ChEBI" id="CHEBI:30616"/>
    </ligand>
</feature>
<dbReference type="InterPro" id="IPR014729">
    <property type="entry name" value="Rossmann-like_a/b/a_fold"/>
</dbReference>
<evidence type="ECO:0000256" key="3">
    <source>
        <dbReference type="ARBA" id="ARBA00022694"/>
    </source>
</evidence>
<keyword evidence="13" id="KW-1185">Reference proteome</keyword>
<dbReference type="Pfam" id="PF20259">
    <property type="entry name" value="tRNA_Me_trans_M"/>
    <property type="match status" value="1"/>
</dbReference>
<evidence type="ECO:0000256" key="2">
    <source>
        <dbReference type="ARBA" id="ARBA00022679"/>
    </source>
</evidence>
<feature type="active site" description="Cysteine persulfide intermediate" evidence="9">
    <location>
        <position position="221"/>
    </location>
</feature>
<evidence type="ECO:0000256" key="7">
    <source>
        <dbReference type="ARBA" id="ARBA00023157"/>
    </source>
</evidence>
<name>A0ABN0CKU7_9BACE</name>
<evidence type="ECO:0000256" key="1">
    <source>
        <dbReference type="ARBA" id="ARBA00022555"/>
    </source>
</evidence>
<dbReference type="NCBIfam" id="NF001138">
    <property type="entry name" value="PRK00143.1"/>
    <property type="match status" value="1"/>
</dbReference>
<feature type="domain" description="tRNA-specific 2-thiouridylase MnmA-like C-terminal" evidence="10">
    <location>
        <begin position="321"/>
        <end position="378"/>
    </location>
</feature>
<dbReference type="NCBIfam" id="NF011258">
    <property type="entry name" value="PRK14664.1"/>
    <property type="match status" value="1"/>
</dbReference>
<feature type="binding site" evidence="9">
    <location>
        <position position="148"/>
    </location>
    <ligand>
        <name>ATP</name>
        <dbReference type="ChEBI" id="CHEBI:30616"/>
    </ligand>
</feature>
<feature type="domain" description="tRNA-specific 2-thiouridylase MnmA-like central" evidence="11">
    <location>
        <begin position="229"/>
        <end position="295"/>
    </location>
</feature>
<keyword evidence="1 9" id="KW-0820">tRNA-binding</keyword>
<dbReference type="InterPro" id="IPR046884">
    <property type="entry name" value="MnmA-like_central"/>
</dbReference>
<keyword evidence="4 9" id="KW-0547">Nucleotide-binding</keyword>
<dbReference type="Proteomes" id="UP000010321">
    <property type="component" value="Unassembled WGS sequence"/>
</dbReference>
<feature type="binding site" evidence="9">
    <location>
        <begin position="44"/>
        <end position="51"/>
    </location>
    <ligand>
        <name>ATP</name>
        <dbReference type="ChEBI" id="CHEBI:30616"/>
    </ligand>
</feature>
<evidence type="ECO:0000256" key="6">
    <source>
        <dbReference type="ARBA" id="ARBA00022884"/>
    </source>
</evidence>
<comment type="similarity">
    <text evidence="9">Belongs to the MnmA/TRMU family.</text>
</comment>
<gene>
    <name evidence="9" type="primary">mnmA</name>
    <name evidence="12" type="ORF">HMPREF9445_02705</name>
</gene>
<evidence type="ECO:0000259" key="10">
    <source>
        <dbReference type="Pfam" id="PF20258"/>
    </source>
</evidence>
<dbReference type="PANTHER" id="PTHR11933">
    <property type="entry name" value="TRNA 5-METHYLAMINOMETHYL-2-THIOURIDYLATE -METHYLTRANSFERASE"/>
    <property type="match status" value="1"/>
</dbReference>
<comment type="catalytic activity">
    <reaction evidence="8 9">
        <text>S-sulfanyl-L-cysteinyl-[protein] + uridine(34) in tRNA + AH2 + ATP = 2-thiouridine(34) in tRNA + L-cysteinyl-[protein] + A + AMP + diphosphate + H(+)</text>
        <dbReference type="Rhea" id="RHEA:47032"/>
        <dbReference type="Rhea" id="RHEA-COMP:10131"/>
        <dbReference type="Rhea" id="RHEA-COMP:11726"/>
        <dbReference type="Rhea" id="RHEA-COMP:11727"/>
        <dbReference type="Rhea" id="RHEA-COMP:11728"/>
        <dbReference type="ChEBI" id="CHEBI:13193"/>
        <dbReference type="ChEBI" id="CHEBI:15378"/>
        <dbReference type="ChEBI" id="CHEBI:17499"/>
        <dbReference type="ChEBI" id="CHEBI:29950"/>
        <dbReference type="ChEBI" id="CHEBI:30616"/>
        <dbReference type="ChEBI" id="CHEBI:33019"/>
        <dbReference type="ChEBI" id="CHEBI:61963"/>
        <dbReference type="ChEBI" id="CHEBI:65315"/>
        <dbReference type="ChEBI" id="CHEBI:87170"/>
        <dbReference type="ChEBI" id="CHEBI:456215"/>
        <dbReference type="EC" id="2.8.1.13"/>
    </reaction>
</comment>
<dbReference type="InterPro" id="IPR046885">
    <property type="entry name" value="MnmA-like_C"/>
</dbReference>
<feature type="disulfide bond" description="Alternate" evidence="9">
    <location>
        <begin position="124"/>
        <end position="221"/>
    </location>
</feature>
<evidence type="ECO:0000256" key="8">
    <source>
        <dbReference type="ARBA" id="ARBA00051542"/>
    </source>
</evidence>
<dbReference type="InterPro" id="IPR023382">
    <property type="entry name" value="MnmA-like_central_sf"/>
</dbReference>
<sequence length="388" mass="44220">MYLCEVLLKRRGFSLSSTRKPVFLQAKTMNIREMNKIEKRVLVGMSGGIDSTATCLMLQEQGYEIIGLTMWVWGDEPLEARQLARSMGIEHHVADEREAFRNVIVRNFIDEYRQGRTPNPCVMCNPLFKFRIFTEWADKLNCRYIATGHYTRLEELNGKIYIVAGDDEKKDQSYFLWKLGQDVLRRCLFPLGAYTKLQVRDYLRDKGYTLKAEEGESMEVCFIKGDYRDFLREHSPEIDDEVGPGWFVNSEGVKLGEHKGFPYYTIGQRKGLEIALGKPAYVLKINPQKNTVMLGDAEQLKAEYMLAEQDNLIDEGEVLGSSGLTVRIRYRSKPVPCSVKRLEDGRLLVHFEAEASAIAPGQSAVFYIGKRVAGGSFIASQRGIGMYI</sequence>
<dbReference type="Gene3D" id="2.40.30.10">
    <property type="entry name" value="Translation factors"/>
    <property type="match status" value="1"/>
</dbReference>
<evidence type="ECO:0000313" key="12">
    <source>
        <dbReference type="EMBL" id="EGF50125.1"/>
    </source>
</evidence>
<comment type="caution">
    <text evidence="12">The sequence shown here is derived from an EMBL/GenBank/DDBJ whole genome shotgun (WGS) entry which is preliminary data.</text>
</comment>
<keyword evidence="5 9" id="KW-0067">ATP-binding</keyword>
<comment type="caution">
    <text evidence="9">Lacks conserved residue(s) required for the propagation of feature annotation.</text>
</comment>
<dbReference type="NCBIfam" id="TIGR00420">
    <property type="entry name" value="trmU"/>
    <property type="match status" value="1"/>
</dbReference>
<reference evidence="12 13" key="1">
    <citation type="submission" date="2011-02" db="EMBL/GenBank/DDBJ databases">
        <authorList>
            <person name="Weinstock G."/>
            <person name="Sodergren E."/>
            <person name="Clifton S."/>
            <person name="Fulton L."/>
            <person name="Fulton B."/>
            <person name="Courtney L."/>
            <person name="Fronick C."/>
            <person name="Harrison M."/>
            <person name="Strong C."/>
            <person name="Farmer C."/>
            <person name="Delahaunty K."/>
            <person name="Markovic C."/>
            <person name="Hall O."/>
            <person name="Minx P."/>
            <person name="Tomlinson C."/>
            <person name="Mitreva M."/>
            <person name="Hou S."/>
            <person name="Chen J."/>
            <person name="Wollam A."/>
            <person name="Pepin K.H."/>
            <person name="Johnson M."/>
            <person name="Bhonagiri V."/>
            <person name="Zhang X."/>
            <person name="Suruliraj S."/>
            <person name="Warren W."/>
            <person name="Chinwalla A."/>
            <person name="Mardis E.R."/>
            <person name="Wilson R.K."/>
        </authorList>
    </citation>
    <scope>NUCLEOTIDE SEQUENCE [LARGE SCALE GENOMIC DNA]</scope>
    <source>
        <strain evidence="12 13">YIT 12056</strain>
    </source>
</reference>
<dbReference type="SUPFAM" id="SSF52402">
    <property type="entry name" value="Adenine nucleotide alpha hydrolases-like"/>
    <property type="match status" value="1"/>
</dbReference>
<evidence type="ECO:0000256" key="4">
    <source>
        <dbReference type="ARBA" id="ARBA00022741"/>
    </source>
</evidence>
<evidence type="ECO:0000259" key="11">
    <source>
        <dbReference type="Pfam" id="PF20259"/>
    </source>
</evidence>
<dbReference type="Pfam" id="PF03054">
    <property type="entry name" value="tRNA_Me_trans"/>
    <property type="match status" value="1"/>
</dbReference>
<dbReference type="HAMAP" id="MF_00144">
    <property type="entry name" value="tRNA_thiouridyl_MnmA"/>
    <property type="match status" value="1"/>
</dbReference>
<evidence type="ECO:0000313" key="13">
    <source>
        <dbReference type="Proteomes" id="UP000010321"/>
    </source>
</evidence>
<feature type="active site" description="Nucleophile" evidence="9">
    <location>
        <position position="124"/>
    </location>
</feature>
<dbReference type="Gene3D" id="2.30.30.280">
    <property type="entry name" value="Adenine nucleotide alpha hydrolases-like domains"/>
    <property type="match status" value="1"/>
</dbReference>
<feature type="site" description="Interaction with tRNA" evidence="9">
    <location>
        <position position="149"/>
    </location>
</feature>
<feature type="site" description="Interaction with tRNA" evidence="9">
    <location>
        <position position="362"/>
    </location>
</feature>
<dbReference type="EC" id="2.8.1.13" evidence="9"/>
<dbReference type="Pfam" id="PF20258">
    <property type="entry name" value="tRNA_Me_trans_C"/>
    <property type="match status" value="1"/>
</dbReference>
<dbReference type="CDD" id="cd01998">
    <property type="entry name" value="MnmA_TRMU-like"/>
    <property type="match status" value="1"/>
</dbReference>
<feature type="region of interest" description="Interaction with tRNA" evidence="9">
    <location>
        <begin position="329"/>
        <end position="330"/>
    </location>
</feature>
<keyword evidence="7 9" id="KW-1015">Disulfide bond</keyword>
<feature type="region of interest" description="Interaction with tRNA" evidence="9">
    <location>
        <begin position="170"/>
        <end position="172"/>
    </location>
</feature>
<evidence type="ECO:0000256" key="9">
    <source>
        <dbReference type="HAMAP-Rule" id="MF_00144"/>
    </source>
</evidence>
<keyword evidence="6 9" id="KW-0694">RNA-binding</keyword>
<dbReference type="InterPro" id="IPR004506">
    <property type="entry name" value="MnmA-like"/>
</dbReference>
<protein>
    <recommendedName>
        <fullName evidence="9">tRNA-specific 2-thiouridylase MnmA</fullName>
        <ecNumber evidence="9">2.8.1.13</ecNumber>
    </recommendedName>
</protein>
<proteinExistence type="inferred from homology"/>
<keyword evidence="3 9" id="KW-0819">tRNA processing</keyword>
<dbReference type="Gene3D" id="3.40.50.620">
    <property type="entry name" value="HUPs"/>
    <property type="match status" value="1"/>
</dbReference>
<organism evidence="12 13">
    <name type="scientific">Bacteroides clarus YIT 12056</name>
    <dbReference type="NCBI Taxonomy" id="762984"/>
    <lineage>
        <taxon>Bacteria</taxon>
        <taxon>Pseudomonadati</taxon>
        <taxon>Bacteroidota</taxon>
        <taxon>Bacteroidia</taxon>
        <taxon>Bacteroidales</taxon>
        <taxon>Bacteroidaceae</taxon>
        <taxon>Bacteroides</taxon>
    </lineage>
</organism>
<evidence type="ECO:0000256" key="5">
    <source>
        <dbReference type="ARBA" id="ARBA00022840"/>
    </source>
</evidence>
<comment type="subcellular location">
    <subcellularLocation>
        <location evidence="9">Cytoplasm</location>
    </subcellularLocation>
</comment>
<accession>A0ABN0CKU7</accession>
<dbReference type="PANTHER" id="PTHR11933:SF5">
    <property type="entry name" value="MITOCHONDRIAL TRNA-SPECIFIC 2-THIOURIDYLASE 1"/>
    <property type="match status" value="1"/>
</dbReference>
<keyword evidence="2 9" id="KW-0808">Transferase</keyword>
<comment type="function">
    <text evidence="9">Catalyzes the 2-thiolation of uridine at the wobble position (U34) of tRNA, leading to the formation of s(2)U34.</text>
</comment>
<dbReference type="EMBL" id="AFBM01000030">
    <property type="protein sequence ID" value="EGF50125.1"/>
    <property type="molecule type" value="Genomic_DNA"/>
</dbReference>